<dbReference type="InterPro" id="IPR008226">
    <property type="entry name" value="Mini3_fam"/>
</dbReference>
<reference evidence="7 8" key="1">
    <citation type="submission" date="2020-08" db="EMBL/GenBank/DDBJ databases">
        <title>Cohnella phylogeny.</title>
        <authorList>
            <person name="Dunlap C."/>
        </authorList>
    </citation>
    <scope>NUCLEOTIDE SEQUENCE [LARGE SCALE GENOMIC DNA]</scope>
    <source>
        <strain evidence="7 8">DSM 25239</strain>
    </source>
</reference>
<keyword evidence="4" id="KW-0460">Magnesium</keyword>
<dbReference type="EMBL" id="JACJVR010000082">
    <property type="protein sequence ID" value="MBB6694003.1"/>
    <property type="molecule type" value="Genomic_DNA"/>
</dbReference>
<dbReference type="GO" id="GO:0019843">
    <property type="term" value="F:rRNA binding"/>
    <property type="evidence" value="ECO:0007669"/>
    <property type="project" value="UniProtKB-UniRule"/>
</dbReference>
<comment type="subcellular location">
    <subcellularLocation>
        <location evidence="4">Cytoplasm</location>
    </subcellularLocation>
</comment>
<dbReference type="PANTHER" id="PTHR34276:SF1">
    <property type="entry name" value="MINI-RIBONUCLEASE 3"/>
    <property type="match status" value="1"/>
</dbReference>
<comment type="function">
    <text evidence="4">Involved in correct processing of both the 5' and 3' ends of 23S rRNA precursor. Processes 30S rRNA precursor transcript even in absence of ribonuclease 3 (Rnc); Rnc processes 30S rRNA into smaller rRNA precursors.</text>
</comment>
<accession>A0A841U6V0</accession>
<keyword evidence="4" id="KW-0698">rRNA processing</keyword>
<dbReference type="SUPFAM" id="SSF69065">
    <property type="entry name" value="RNase III domain-like"/>
    <property type="match status" value="1"/>
</dbReference>
<keyword evidence="4" id="KW-0963">Cytoplasm</keyword>
<dbReference type="HAMAP" id="MF_01468">
    <property type="entry name" value="RNase_Mini_III"/>
    <property type="match status" value="1"/>
</dbReference>
<organism evidence="7 8">
    <name type="scientific">Cohnella xylanilytica</name>
    <dbReference type="NCBI Taxonomy" id="557555"/>
    <lineage>
        <taxon>Bacteria</taxon>
        <taxon>Bacillati</taxon>
        <taxon>Bacillota</taxon>
        <taxon>Bacilli</taxon>
        <taxon>Bacillales</taxon>
        <taxon>Paenibacillaceae</taxon>
        <taxon>Cohnella</taxon>
    </lineage>
</organism>
<proteinExistence type="inferred from homology"/>
<keyword evidence="1 4" id="KW-0540">Nuclease</keyword>
<protein>
    <recommendedName>
        <fullName evidence="4">Mini-ribonuclease 3</fullName>
        <shortName evidence="4">Mini-3</shortName>
        <shortName evidence="4">Mini-RNase 3</shortName>
        <ecNumber evidence="4">3.1.26.-</ecNumber>
    </recommendedName>
    <alternativeName>
        <fullName evidence="4">Mini-RNase III</fullName>
        <shortName evidence="4">Mini-III</shortName>
    </alternativeName>
</protein>
<comment type="subunit">
    <text evidence="4">Homodimer.</text>
</comment>
<comment type="similarity">
    <text evidence="4">Belongs to the MrnC RNase family.</text>
</comment>
<feature type="active site" evidence="4">
    <location>
        <position position="42"/>
    </location>
</feature>
<keyword evidence="2 4" id="KW-0255">Endonuclease</keyword>
<dbReference type="Pfam" id="PF00636">
    <property type="entry name" value="Ribonuclease_3"/>
    <property type="match status" value="1"/>
</dbReference>
<evidence type="ECO:0000259" key="6">
    <source>
        <dbReference type="SMART" id="SM00535"/>
    </source>
</evidence>
<dbReference type="PANTHER" id="PTHR34276">
    <property type="entry name" value="MINI-RIBONUCLEASE 3"/>
    <property type="match status" value="1"/>
</dbReference>
<dbReference type="Proteomes" id="UP000553776">
    <property type="component" value="Unassembled WGS sequence"/>
</dbReference>
<evidence type="ECO:0000256" key="5">
    <source>
        <dbReference type="SAM" id="MobiDB-lite"/>
    </source>
</evidence>
<evidence type="ECO:0000256" key="2">
    <source>
        <dbReference type="ARBA" id="ARBA00022759"/>
    </source>
</evidence>
<dbReference type="GO" id="GO:0005737">
    <property type="term" value="C:cytoplasm"/>
    <property type="evidence" value="ECO:0007669"/>
    <property type="project" value="UniProtKB-SubCell"/>
</dbReference>
<feature type="region of interest" description="Disordered" evidence="5">
    <location>
        <begin position="95"/>
        <end position="116"/>
    </location>
</feature>
<evidence type="ECO:0000313" key="7">
    <source>
        <dbReference type="EMBL" id="MBB6694003.1"/>
    </source>
</evidence>
<comment type="caution">
    <text evidence="7">The sequence shown here is derived from an EMBL/GenBank/DDBJ whole genome shotgun (WGS) entry which is preliminary data.</text>
</comment>
<evidence type="ECO:0000256" key="4">
    <source>
        <dbReference type="HAMAP-Rule" id="MF_01468"/>
    </source>
</evidence>
<keyword evidence="4" id="KW-0694">RNA-binding</keyword>
<evidence type="ECO:0000313" key="8">
    <source>
        <dbReference type="Proteomes" id="UP000553776"/>
    </source>
</evidence>
<dbReference type="AlphaFoldDB" id="A0A841U6V0"/>
<dbReference type="Gene3D" id="1.10.1520.10">
    <property type="entry name" value="Ribonuclease III domain"/>
    <property type="match status" value="1"/>
</dbReference>
<dbReference type="InterPro" id="IPR000999">
    <property type="entry name" value="RNase_III_dom"/>
</dbReference>
<dbReference type="SMART" id="SM00535">
    <property type="entry name" value="RIBOc"/>
    <property type="match status" value="1"/>
</dbReference>
<comment type="cofactor">
    <cofactor evidence="4">
        <name>Mg(2+)</name>
        <dbReference type="ChEBI" id="CHEBI:18420"/>
    </cofactor>
</comment>
<keyword evidence="4" id="KW-0690">Ribosome biogenesis</keyword>
<gene>
    <name evidence="4" type="primary">mrnC</name>
    <name evidence="7" type="ORF">H7B90_21620</name>
</gene>
<name>A0A841U6V0_9BACL</name>
<keyword evidence="3 4" id="KW-0378">Hydrolase</keyword>
<dbReference type="GO" id="GO:0004525">
    <property type="term" value="F:ribonuclease III activity"/>
    <property type="evidence" value="ECO:0007669"/>
    <property type="project" value="InterPro"/>
</dbReference>
<evidence type="ECO:0000256" key="1">
    <source>
        <dbReference type="ARBA" id="ARBA00022722"/>
    </source>
</evidence>
<keyword evidence="4" id="KW-0699">rRNA-binding</keyword>
<dbReference type="InterPro" id="IPR036389">
    <property type="entry name" value="RNase_III_sf"/>
</dbReference>
<dbReference type="EC" id="3.1.26.-" evidence="4"/>
<evidence type="ECO:0000256" key="3">
    <source>
        <dbReference type="ARBA" id="ARBA00022801"/>
    </source>
</evidence>
<keyword evidence="8" id="KW-1185">Reference proteome</keyword>
<feature type="domain" description="RNase III" evidence="6">
    <location>
        <begin position="20"/>
        <end position="153"/>
    </location>
</feature>
<sequence length="161" mass="17699">MPAPEAAVPMASPSPGPIVAPLVPAGVPANQLPPVVLAYIGDAVFEVYVRQYLIANIVRKPHELHRASTRYVSAAAQARLLRRWMPLLTEEEADIARRGRNAKSGQPPKNADPGEYRHATGLECLVGYLYYRGERDRLERLIGLAFADDPTTSEKGPDHHE</sequence>
<dbReference type="GO" id="GO:0006364">
    <property type="term" value="P:rRNA processing"/>
    <property type="evidence" value="ECO:0007669"/>
    <property type="project" value="UniProtKB-UniRule"/>
</dbReference>